<sequence length="71" mass="7821">MGKISDNKPAASCTGCLAWGQQLPGRYCRGCYTRGETGETLVVVARTTTPMWQIVQRVESLQTERGRADTE</sequence>
<proteinExistence type="predicted"/>
<comment type="caution">
    <text evidence="1">The sequence shown here is derived from an EMBL/GenBank/DDBJ whole genome shotgun (WGS) entry which is preliminary data.</text>
</comment>
<dbReference type="EMBL" id="JBHSFK010000039">
    <property type="protein sequence ID" value="MFC4506049.1"/>
    <property type="molecule type" value="Genomic_DNA"/>
</dbReference>
<accession>A0ABV9B300</accession>
<keyword evidence="2" id="KW-1185">Reference proteome</keyword>
<dbReference type="Proteomes" id="UP001595839">
    <property type="component" value="Unassembled WGS sequence"/>
</dbReference>
<name>A0ABV9B300_9ACTN</name>
<evidence type="ECO:0008006" key="3">
    <source>
        <dbReference type="Google" id="ProtNLM"/>
    </source>
</evidence>
<protein>
    <recommendedName>
        <fullName evidence="3">DUF1289 domain-containing protein</fullName>
    </recommendedName>
</protein>
<reference evidence="2" key="1">
    <citation type="journal article" date="2019" name="Int. J. Syst. Evol. Microbiol.">
        <title>The Global Catalogue of Microorganisms (GCM) 10K type strain sequencing project: providing services to taxonomists for standard genome sequencing and annotation.</title>
        <authorList>
            <consortium name="The Broad Institute Genomics Platform"/>
            <consortium name="The Broad Institute Genome Sequencing Center for Infectious Disease"/>
            <person name="Wu L."/>
            <person name="Ma J."/>
        </authorList>
    </citation>
    <scope>NUCLEOTIDE SEQUENCE [LARGE SCALE GENOMIC DNA]</scope>
    <source>
        <strain evidence="2">CGMCC 4.7177</strain>
    </source>
</reference>
<evidence type="ECO:0000313" key="1">
    <source>
        <dbReference type="EMBL" id="MFC4506049.1"/>
    </source>
</evidence>
<organism evidence="1 2">
    <name type="scientific">Streptomyces vulcanius</name>
    <dbReference type="NCBI Taxonomy" id="1441876"/>
    <lineage>
        <taxon>Bacteria</taxon>
        <taxon>Bacillati</taxon>
        <taxon>Actinomycetota</taxon>
        <taxon>Actinomycetes</taxon>
        <taxon>Kitasatosporales</taxon>
        <taxon>Streptomycetaceae</taxon>
        <taxon>Streptomyces</taxon>
    </lineage>
</organism>
<gene>
    <name evidence="1" type="ORF">ACFPIH_42510</name>
</gene>
<dbReference type="RefSeq" id="WP_381183525.1">
    <property type="nucleotide sequence ID" value="NZ_JBHSFK010000039.1"/>
</dbReference>
<evidence type="ECO:0000313" key="2">
    <source>
        <dbReference type="Proteomes" id="UP001595839"/>
    </source>
</evidence>